<protein>
    <submittedName>
        <fullName evidence="1">Uncharacterized protein</fullName>
    </submittedName>
</protein>
<name>A0ACB9ZJ26_CATRO</name>
<sequence length="260" mass="29477">MDHSILKREREEFAGEMQNQFQPFHNKIVKAESFEMCPDEELIMETAPSQSVLLVEGAQPYKLCPNEKPTMKPVSSQSVLHVEGSQPFKICPKEKPTKQPIQSQSVSLVENTKVQPALGTKITKMADDDDDDEEFWPLSGKPFFSAIMSRSHVTPPYPLTIPAKMVRELPRASVPVVLRYHGKNWNLVYLGSCKNKRFDYAGWKKFVLDNNLKIGYGVYFELSECSETKIKLRVQILTTQGLPFPAGDEGETPERPICLD</sequence>
<reference evidence="2" key="1">
    <citation type="journal article" date="2023" name="Nat. Plants">
        <title>Single-cell RNA sequencing provides a high-resolution roadmap for understanding the multicellular compartmentation of specialized metabolism.</title>
        <authorList>
            <person name="Sun S."/>
            <person name="Shen X."/>
            <person name="Li Y."/>
            <person name="Li Y."/>
            <person name="Wang S."/>
            <person name="Li R."/>
            <person name="Zhang H."/>
            <person name="Shen G."/>
            <person name="Guo B."/>
            <person name="Wei J."/>
            <person name="Xu J."/>
            <person name="St-Pierre B."/>
            <person name="Chen S."/>
            <person name="Sun C."/>
        </authorList>
    </citation>
    <scope>NUCLEOTIDE SEQUENCE [LARGE SCALE GENOMIC DNA]</scope>
</reference>
<dbReference type="Proteomes" id="UP001060085">
    <property type="component" value="Linkage Group LG08"/>
</dbReference>
<evidence type="ECO:0000313" key="1">
    <source>
        <dbReference type="EMBL" id="KAI5647644.1"/>
    </source>
</evidence>
<proteinExistence type="predicted"/>
<gene>
    <name evidence="1" type="ORF">M9H77_33649</name>
</gene>
<keyword evidence="2" id="KW-1185">Reference proteome</keyword>
<evidence type="ECO:0000313" key="2">
    <source>
        <dbReference type="Proteomes" id="UP001060085"/>
    </source>
</evidence>
<dbReference type="EMBL" id="CM044708">
    <property type="protein sequence ID" value="KAI5647644.1"/>
    <property type="molecule type" value="Genomic_DNA"/>
</dbReference>
<comment type="caution">
    <text evidence="1">The sequence shown here is derived from an EMBL/GenBank/DDBJ whole genome shotgun (WGS) entry which is preliminary data.</text>
</comment>
<accession>A0ACB9ZJ26</accession>
<organism evidence="1 2">
    <name type="scientific">Catharanthus roseus</name>
    <name type="common">Madagascar periwinkle</name>
    <name type="synonym">Vinca rosea</name>
    <dbReference type="NCBI Taxonomy" id="4058"/>
    <lineage>
        <taxon>Eukaryota</taxon>
        <taxon>Viridiplantae</taxon>
        <taxon>Streptophyta</taxon>
        <taxon>Embryophyta</taxon>
        <taxon>Tracheophyta</taxon>
        <taxon>Spermatophyta</taxon>
        <taxon>Magnoliopsida</taxon>
        <taxon>eudicotyledons</taxon>
        <taxon>Gunneridae</taxon>
        <taxon>Pentapetalae</taxon>
        <taxon>asterids</taxon>
        <taxon>lamiids</taxon>
        <taxon>Gentianales</taxon>
        <taxon>Apocynaceae</taxon>
        <taxon>Rauvolfioideae</taxon>
        <taxon>Vinceae</taxon>
        <taxon>Catharanthinae</taxon>
        <taxon>Catharanthus</taxon>
    </lineage>
</organism>